<dbReference type="Gene3D" id="1.20.1720.10">
    <property type="entry name" value="Multidrug resistance protein D"/>
    <property type="match status" value="1"/>
</dbReference>
<comment type="caution">
    <text evidence="9">The sequence shown here is derived from an EMBL/GenBank/DDBJ whole genome shotgun (WGS) entry which is preliminary data.</text>
</comment>
<feature type="transmembrane region" description="Helical" evidence="7">
    <location>
        <begin position="262"/>
        <end position="285"/>
    </location>
</feature>
<keyword evidence="5 7" id="KW-1133">Transmembrane helix</keyword>
<keyword evidence="3" id="KW-1003">Cell membrane</keyword>
<dbReference type="Pfam" id="PF07690">
    <property type="entry name" value="MFS_1"/>
    <property type="match status" value="1"/>
</dbReference>
<dbReference type="GO" id="GO:0022857">
    <property type="term" value="F:transmembrane transporter activity"/>
    <property type="evidence" value="ECO:0007669"/>
    <property type="project" value="InterPro"/>
</dbReference>
<dbReference type="PANTHER" id="PTHR42718:SF46">
    <property type="entry name" value="BLR6921 PROTEIN"/>
    <property type="match status" value="1"/>
</dbReference>
<evidence type="ECO:0000313" key="10">
    <source>
        <dbReference type="Proteomes" id="UP000018877"/>
    </source>
</evidence>
<feature type="transmembrane region" description="Helical" evidence="7">
    <location>
        <begin position="197"/>
        <end position="215"/>
    </location>
</feature>
<evidence type="ECO:0000256" key="2">
    <source>
        <dbReference type="ARBA" id="ARBA00022448"/>
    </source>
</evidence>
<feature type="transmembrane region" description="Helical" evidence="7">
    <location>
        <begin position="221"/>
        <end position="242"/>
    </location>
</feature>
<reference evidence="9 10" key="1">
    <citation type="journal article" date="2014" name="Environ. Microbiol.">
        <title>The nitrate-ammonifying and nosZ-carrying bacterium Bacillus vireti is a potent source and sink for nitric and nitrous oxide under high nitrate conditions.</title>
        <authorList>
            <person name="Mania D."/>
            <person name="Heylen K."/>
            <person name="van Spanning R.J."/>
            <person name="Frostegard A."/>
        </authorList>
    </citation>
    <scope>NUCLEOTIDE SEQUENCE [LARGE SCALE GENOMIC DNA]</scope>
    <source>
        <strain evidence="9 10">LMG 21834</strain>
    </source>
</reference>
<evidence type="ECO:0000256" key="4">
    <source>
        <dbReference type="ARBA" id="ARBA00022692"/>
    </source>
</evidence>
<sequence>MKGTGGMKVVLLMCLGIFVCMLDSTIMNITLPAIQNSLHTTLETSSWMLNVYTMTIAVLAIPLARFAEMFGRNKFYIVGLFIFGLGSALCGLATSGDFLIVARFIQSLGAAILIPCSMVIGIAAMPIEKRILPLTLLGATQGLATAMGPTVGGIITEKLSWHWVFYVNVPICLMAIVIAFFLLTLKEENRVKSKIDWFGLLFSVSAIFSLNLVLIKGNTWGWNSTQAIFCYLVTAASILLFIFAEKKSKAPMVNLNLFKDRLFTGSVVTVTTGFIFLIGVMVLLPQFLTNFQHKTELQAALLVTPVSAAIFVFSNIAGLLTKKIGYTIPVILGFGIMGCAYYLLHNLTIHSTSKEIVLLCSLLGLGFSFVISSATIASTSSFEGEMLTASQGVFSMLRQLGVVLAVAIFVAGLTNNIDTKKKDVVHFAAQQLEKLDVPQAAKEKILSETKRSINGDETARKINPTLMTAVERQQIIDINVQKALATIPEEQRISAKELIYPKVAMQVDKDIAEKGKLVKNYSNQVSTFAKETIASSFADLYKTSIPFVLLCCLAGFVFIERKKKSTTAFVTTPAAE</sequence>
<dbReference type="PANTHER" id="PTHR42718">
    <property type="entry name" value="MAJOR FACILITATOR SUPERFAMILY MULTIDRUG TRANSPORTER MFSC"/>
    <property type="match status" value="1"/>
</dbReference>
<feature type="transmembrane region" description="Helical" evidence="7">
    <location>
        <begin position="44"/>
        <end position="63"/>
    </location>
</feature>
<dbReference type="PROSITE" id="PS50850">
    <property type="entry name" value="MFS"/>
    <property type="match status" value="1"/>
</dbReference>
<feature type="transmembrane region" description="Helical" evidence="7">
    <location>
        <begin position="540"/>
        <end position="559"/>
    </location>
</feature>
<dbReference type="InterPro" id="IPR004638">
    <property type="entry name" value="EmrB-like"/>
</dbReference>
<feature type="transmembrane region" description="Helical" evidence="7">
    <location>
        <begin position="297"/>
        <end position="317"/>
    </location>
</feature>
<evidence type="ECO:0000256" key="3">
    <source>
        <dbReference type="ARBA" id="ARBA00022475"/>
    </source>
</evidence>
<evidence type="ECO:0000259" key="8">
    <source>
        <dbReference type="PROSITE" id="PS50850"/>
    </source>
</evidence>
<accession>A0AB94IIA1</accession>
<evidence type="ECO:0000256" key="1">
    <source>
        <dbReference type="ARBA" id="ARBA00004651"/>
    </source>
</evidence>
<feature type="transmembrane region" description="Helical" evidence="7">
    <location>
        <begin position="356"/>
        <end position="379"/>
    </location>
</feature>
<dbReference type="AlphaFoldDB" id="A0AB94IIA1"/>
<evidence type="ECO:0000256" key="7">
    <source>
        <dbReference type="SAM" id="Phobius"/>
    </source>
</evidence>
<dbReference type="InterPro" id="IPR011701">
    <property type="entry name" value="MFS"/>
</dbReference>
<keyword evidence="10" id="KW-1185">Reference proteome</keyword>
<feature type="transmembrane region" description="Helical" evidence="7">
    <location>
        <begin position="100"/>
        <end position="124"/>
    </location>
</feature>
<dbReference type="CDD" id="cd17321">
    <property type="entry name" value="MFS_MMR_MDR_like"/>
    <property type="match status" value="1"/>
</dbReference>
<evidence type="ECO:0000256" key="6">
    <source>
        <dbReference type="ARBA" id="ARBA00023136"/>
    </source>
</evidence>
<evidence type="ECO:0000256" key="5">
    <source>
        <dbReference type="ARBA" id="ARBA00022989"/>
    </source>
</evidence>
<comment type="subcellular location">
    <subcellularLocation>
        <location evidence="1">Cell membrane</location>
        <topology evidence="1">Multi-pass membrane protein</topology>
    </subcellularLocation>
</comment>
<feature type="transmembrane region" description="Helical" evidence="7">
    <location>
        <begin position="163"/>
        <end position="185"/>
    </location>
</feature>
<dbReference type="Gene3D" id="1.20.1250.20">
    <property type="entry name" value="MFS general substrate transporter like domains"/>
    <property type="match status" value="1"/>
</dbReference>
<feature type="domain" description="Major facilitator superfamily (MFS) profile" evidence="8">
    <location>
        <begin position="9"/>
        <end position="446"/>
    </location>
</feature>
<dbReference type="PRINTS" id="PR01036">
    <property type="entry name" value="TCRTETB"/>
</dbReference>
<name>A0AB94IIA1_9BACI</name>
<protein>
    <submittedName>
        <fullName evidence="9">Drug resistance transporter, EmrB/QacA subfamily protein</fullName>
    </submittedName>
</protein>
<dbReference type="NCBIfam" id="TIGR00711">
    <property type="entry name" value="efflux_EmrB"/>
    <property type="match status" value="1"/>
</dbReference>
<feature type="transmembrane region" description="Helical" evidence="7">
    <location>
        <begin position="400"/>
        <end position="417"/>
    </location>
</feature>
<dbReference type="EMBL" id="ALAN01000121">
    <property type="protein sequence ID" value="ETI66762.1"/>
    <property type="molecule type" value="Genomic_DNA"/>
</dbReference>
<dbReference type="SUPFAM" id="SSF103473">
    <property type="entry name" value="MFS general substrate transporter"/>
    <property type="match status" value="1"/>
</dbReference>
<organism evidence="9 10">
    <name type="scientific">Neobacillus vireti LMG 21834</name>
    <dbReference type="NCBI Taxonomy" id="1131730"/>
    <lineage>
        <taxon>Bacteria</taxon>
        <taxon>Bacillati</taxon>
        <taxon>Bacillota</taxon>
        <taxon>Bacilli</taxon>
        <taxon>Bacillales</taxon>
        <taxon>Bacillaceae</taxon>
        <taxon>Neobacillus</taxon>
    </lineage>
</organism>
<dbReference type="InterPro" id="IPR020846">
    <property type="entry name" value="MFS_dom"/>
</dbReference>
<keyword evidence="4 7" id="KW-0812">Transmembrane</keyword>
<gene>
    <name evidence="9" type="ORF">BAVI_21063</name>
</gene>
<feature type="transmembrane region" description="Helical" evidence="7">
    <location>
        <begin position="75"/>
        <end position="94"/>
    </location>
</feature>
<keyword evidence="2" id="KW-0813">Transport</keyword>
<dbReference type="Proteomes" id="UP000018877">
    <property type="component" value="Unassembled WGS sequence"/>
</dbReference>
<dbReference type="RefSeq" id="WP_024030379.1">
    <property type="nucleotide sequence ID" value="NZ_ALAN01000121.1"/>
</dbReference>
<evidence type="ECO:0000313" key="9">
    <source>
        <dbReference type="EMBL" id="ETI66762.1"/>
    </source>
</evidence>
<dbReference type="InterPro" id="IPR036259">
    <property type="entry name" value="MFS_trans_sf"/>
</dbReference>
<dbReference type="GO" id="GO:0005886">
    <property type="term" value="C:plasma membrane"/>
    <property type="evidence" value="ECO:0007669"/>
    <property type="project" value="UniProtKB-SubCell"/>
</dbReference>
<proteinExistence type="predicted"/>
<feature type="transmembrane region" description="Helical" evidence="7">
    <location>
        <begin position="131"/>
        <end position="151"/>
    </location>
</feature>
<keyword evidence="6 7" id="KW-0472">Membrane</keyword>
<feature type="transmembrane region" description="Helical" evidence="7">
    <location>
        <begin position="324"/>
        <end position="344"/>
    </location>
</feature>